<evidence type="ECO:0000313" key="2">
    <source>
        <dbReference type="Proteomes" id="UP001215151"/>
    </source>
</evidence>
<evidence type="ECO:0000313" key="1">
    <source>
        <dbReference type="EMBL" id="KAJ8462775.1"/>
    </source>
</evidence>
<dbReference type="EMBL" id="JAPEVG010000440">
    <property type="protein sequence ID" value="KAJ8462775.1"/>
    <property type="molecule type" value="Genomic_DNA"/>
</dbReference>
<reference evidence="1" key="1">
    <citation type="submission" date="2022-11" db="EMBL/GenBank/DDBJ databases">
        <title>Genome Sequence of Cubamyces cubensis.</title>
        <authorList>
            <person name="Buettner E."/>
        </authorList>
    </citation>
    <scope>NUCLEOTIDE SEQUENCE</scope>
    <source>
        <strain evidence="1">MPL-01</strain>
    </source>
</reference>
<dbReference type="AlphaFoldDB" id="A0AAD7TJ18"/>
<name>A0AAD7TJ18_9APHY</name>
<evidence type="ECO:0008006" key="3">
    <source>
        <dbReference type="Google" id="ProtNLM"/>
    </source>
</evidence>
<keyword evidence="2" id="KW-1185">Reference proteome</keyword>
<gene>
    <name evidence="1" type="ORF">ONZ51_g10685</name>
</gene>
<accession>A0AAD7TJ18</accession>
<sequence>MTKSPLTTHAAAVADALDSQIGTSASANDVTFTDPDMAIPLPHADVPPTGLGISPSLASSVPAPDPDPIVRYTIPSNLLVKFSESDLLDLTHGNYRRWHRQVLDILSIAGDLACYLDKSYVCPPRLTRPQDARLWETNDRHVRSFIRLQCSEDELEHLSMESSDTPLTAATLWSFLQNRHLNRGPHAQVLLLHDVLRLRFDHTLPLVPQTHDAIRLCRQIVRMGPLTADSLSKVALLHMMRDILPNLQRSIADGLANATASAPYHVADIIKRLEIEDDFRKEERPSTSSAPLQA</sequence>
<organism evidence="1 2">
    <name type="scientific">Trametes cubensis</name>
    <dbReference type="NCBI Taxonomy" id="1111947"/>
    <lineage>
        <taxon>Eukaryota</taxon>
        <taxon>Fungi</taxon>
        <taxon>Dikarya</taxon>
        <taxon>Basidiomycota</taxon>
        <taxon>Agaricomycotina</taxon>
        <taxon>Agaricomycetes</taxon>
        <taxon>Polyporales</taxon>
        <taxon>Polyporaceae</taxon>
        <taxon>Trametes</taxon>
    </lineage>
</organism>
<proteinExistence type="predicted"/>
<comment type="caution">
    <text evidence="1">The sequence shown here is derived from an EMBL/GenBank/DDBJ whole genome shotgun (WGS) entry which is preliminary data.</text>
</comment>
<dbReference type="Proteomes" id="UP001215151">
    <property type="component" value="Unassembled WGS sequence"/>
</dbReference>
<protein>
    <recommendedName>
        <fullName evidence="3">Retrotransposon Copia-like N-terminal domain-containing protein</fullName>
    </recommendedName>
</protein>